<dbReference type="CDD" id="cd07505">
    <property type="entry name" value="HAD_BPGM-like"/>
    <property type="match status" value="1"/>
</dbReference>
<accession>M2YAD6</accession>
<dbReference type="Gene3D" id="3.40.50.1000">
    <property type="entry name" value="HAD superfamily/HAD-like"/>
    <property type="match status" value="1"/>
</dbReference>
<dbReference type="InterPro" id="IPR036412">
    <property type="entry name" value="HAD-like_sf"/>
</dbReference>
<keyword evidence="2" id="KW-1185">Reference proteome</keyword>
<dbReference type="EMBL" id="ANHZ02000028">
    <property type="protein sequence ID" value="EME35604.1"/>
    <property type="molecule type" value="Genomic_DNA"/>
</dbReference>
<dbReference type="Pfam" id="PF00702">
    <property type="entry name" value="Hydrolase"/>
    <property type="match status" value="1"/>
</dbReference>
<dbReference type="PANTHER" id="PTHR18901">
    <property type="entry name" value="2-DEOXYGLUCOSE-6-PHOSPHATE PHOSPHATASE 2"/>
    <property type="match status" value="1"/>
</dbReference>
<dbReference type="InterPro" id="IPR023214">
    <property type="entry name" value="HAD_sf"/>
</dbReference>
<proteinExistence type="predicted"/>
<dbReference type="SFLD" id="SFLDG01129">
    <property type="entry name" value="C1.5:_HAD__Beta-PGM__Phosphata"/>
    <property type="match status" value="1"/>
</dbReference>
<dbReference type="PANTHER" id="PTHR18901:SF38">
    <property type="entry name" value="PSEUDOURIDINE-5'-PHOSPHATASE"/>
    <property type="match status" value="1"/>
</dbReference>
<dbReference type="AlphaFoldDB" id="M2YAD6"/>
<sequence length="266" mass="28185">MLPTSPDPATETASAAAASARPHAVLWDMDGTLVDTEPHWFAAEADLMGSHGLVWTDEDSLSVVGGDLEETGRIMVRAGIPLGVREVVDALCERVAAGVRRELELRPGALELLVALRREGIPTALVTNSESPVADVVVEKLGAIAASGEDPATSWDGPLFDLIVTGNIGLPVKPDPAPYVFAARRLSALVSERQENPEELSIRRMVAIEDSLTGIRSAIGSGAFVLGVSNLIDISDVGLDREVGSLSEVTPAALGTWVDERERRRP</sequence>
<organism evidence="1 2">
    <name type="scientific">Kocuria palustris PEL</name>
    <dbReference type="NCBI Taxonomy" id="1236550"/>
    <lineage>
        <taxon>Bacteria</taxon>
        <taxon>Bacillati</taxon>
        <taxon>Actinomycetota</taxon>
        <taxon>Actinomycetes</taxon>
        <taxon>Micrococcales</taxon>
        <taxon>Micrococcaceae</taxon>
        <taxon>Kocuria</taxon>
    </lineage>
</organism>
<dbReference type="Gene3D" id="1.10.150.240">
    <property type="entry name" value="Putative phosphatase, domain 2"/>
    <property type="match status" value="1"/>
</dbReference>
<dbReference type="Proteomes" id="UP000009877">
    <property type="component" value="Unassembled WGS sequence"/>
</dbReference>
<name>M2YAD6_9MICC</name>
<gene>
    <name evidence="1" type="ORF">C884_01491</name>
</gene>
<dbReference type="InterPro" id="IPR023198">
    <property type="entry name" value="PGP-like_dom2"/>
</dbReference>
<evidence type="ECO:0000313" key="2">
    <source>
        <dbReference type="Proteomes" id="UP000009877"/>
    </source>
</evidence>
<protein>
    <submittedName>
        <fullName evidence="1">Phosphatase</fullName>
    </submittedName>
</protein>
<dbReference type="RefSeq" id="WP_006215719.1">
    <property type="nucleotide sequence ID" value="NZ_ANHZ02000028.1"/>
</dbReference>
<dbReference type="SUPFAM" id="SSF56784">
    <property type="entry name" value="HAD-like"/>
    <property type="match status" value="1"/>
</dbReference>
<reference evidence="1 2" key="1">
    <citation type="journal article" date="2014" name="Genome Announc.">
        <title>Draft Genome Sequence of Kocuria palustris PEL.</title>
        <authorList>
            <person name="Sharma G."/>
            <person name="Khatri I."/>
            <person name="Subramanian S."/>
        </authorList>
    </citation>
    <scope>NUCLEOTIDE SEQUENCE [LARGE SCALE GENOMIC DNA]</scope>
    <source>
        <strain evidence="1 2">PEL</strain>
    </source>
</reference>
<dbReference type="SFLD" id="SFLDS00003">
    <property type="entry name" value="Haloacid_Dehalogenase"/>
    <property type="match status" value="1"/>
</dbReference>
<evidence type="ECO:0000313" key="1">
    <source>
        <dbReference type="EMBL" id="EME35604.1"/>
    </source>
</evidence>
<comment type="caution">
    <text evidence="1">The sequence shown here is derived from an EMBL/GenBank/DDBJ whole genome shotgun (WGS) entry which is preliminary data.</text>
</comment>